<sequence>MLLVLLLAIIWFATGKKRLSLLAFFALLTNGFMLVPDIAYTVVANLKPSDYGILYIISVSIIAYIKNKDCYKDRLYLPRYTIFLLSFLFVSYLVSVFLYHIPAFESLKYVRKYILLLAPFAFALYTTEEIEDTIKTLFKITVIQCILYLLQPILDMQLLTGTYTEGKTPLFGIISIPRFYNIPLYLWFFIYYLCYKHDTSDKYRFFLVILMFLPVIVSMHRSHLIAYISVFILSAAIVHLRKSLPLVVILLVIAVPFSSMVSDKLARNESLTDIKGAFEIDYEDFSVGQDGEATFTFRVMHFYERMDRVLEKPITTLFGLGYMAEGSNYSNANFDFFIGLEDEETGDIYQLETGDIAWSEMIVRLGFGGIIVFMLYYISLMLSFMKDRSAGYNRSAYCGMILLLILSLTSMMIMDMSNMVLLLAVYEILKRKEKEQNASIAIK</sequence>
<dbReference type="InterPro" id="IPR051533">
    <property type="entry name" value="WaaL-like"/>
</dbReference>
<feature type="transmembrane region" description="Helical" evidence="1">
    <location>
        <begin position="174"/>
        <end position="193"/>
    </location>
</feature>
<dbReference type="EMBL" id="JADIMW010000080">
    <property type="protein sequence ID" value="MBO8438756.1"/>
    <property type="molecule type" value="Genomic_DNA"/>
</dbReference>
<comment type="caution">
    <text evidence="2">The sequence shown here is derived from an EMBL/GenBank/DDBJ whole genome shotgun (WGS) entry which is preliminary data.</text>
</comment>
<keyword evidence="1" id="KW-0812">Transmembrane</keyword>
<dbReference type="PANTHER" id="PTHR37422">
    <property type="entry name" value="TEICHURONIC ACID BIOSYNTHESIS PROTEIN TUAE"/>
    <property type="match status" value="1"/>
</dbReference>
<feature type="transmembrane region" description="Helical" evidence="1">
    <location>
        <begin position="244"/>
        <end position="261"/>
    </location>
</feature>
<evidence type="ECO:0000256" key="1">
    <source>
        <dbReference type="SAM" id="Phobius"/>
    </source>
</evidence>
<organism evidence="2 3">
    <name type="scientific">Candidatus Caccoplasma merdipullorum</name>
    <dbReference type="NCBI Taxonomy" id="2840718"/>
    <lineage>
        <taxon>Bacteria</taxon>
        <taxon>Pseudomonadati</taxon>
        <taxon>Bacteroidota</taxon>
        <taxon>Bacteroidia</taxon>
        <taxon>Bacteroidales</taxon>
        <taxon>Bacteroidaceae</taxon>
        <taxon>Bacteroidaceae incertae sedis</taxon>
        <taxon>Candidatus Caccoplasma</taxon>
    </lineage>
</organism>
<keyword evidence="1" id="KW-0472">Membrane</keyword>
<reference evidence="2" key="1">
    <citation type="submission" date="2020-10" db="EMBL/GenBank/DDBJ databases">
        <authorList>
            <person name="Gilroy R."/>
        </authorList>
    </citation>
    <scope>NUCLEOTIDE SEQUENCE</scope>
    <source>
        <strain evidence="2">G3-4614</strain>
    </source>
</reference>
<dbReference type="AlphaFoldDB" id="A0A9D9H740"/>
<protein>
    <submittedName>
        <fullName evidence="2">Uncharacterized protein</fullName>
    </submittedName>
</protein>
<feature type="transmembrane region" description="Helical" evidence="1">
    <location>
        <begin position="361"/>
        <end position="380"/>
    </location>
</feature>
<accession>A0A9D9H740</accession>
<evidence type="ECO:0000313" key="2">
    <source>
        <dbReference type="EMBL" id="MBO8438756.1"/>
    </source>
</evidence>
<feature type="transmembrane region" description="Helical" evidence="1">
    <location>
        <begin position="400"/>
        <end position="426"/>
    </location>
</feature>
<proteinExistence type="predicted"/>
<feature type="transmembrane region" description="Helical" evidence="1">
    <location>
        <begin position="49"/>
        <end position="65"/>
    </location>
</feature>
<dbReference type="PANTHER" id="PTHR37422:SF13">
    <property type="entry name" value="LIPOPOLYSACCHARIDE BIOSYNTHESIS PROTEIN PA4999-RELATED"/>
    <property type="match status" value="1"/>
</dbReference>
<feature type="transmembrane region" description="Helical" evidence="1">
    <location>
        <begin position="77"/>
        <end position="101"/>
    </location>
</feature>
<dbReference type="Proteomes" id="UP000823636">
    <property type="component" value="Unassembled WGS sequence"/>
</dbReference>
<feature type="transmembrane region" description="Helical" evidence="1">
    <location>
        <begin position="205"/>
        <end position="238"/>
    </location>
</feature>
<reference evidence="2" key="2">
    <citation type="journal article" date="2021" name="PeerJ">
        <title>Extensive microbial diversity within the chicken gut microbiome revealed by metagenomics and culture.</title>
        <authorList>
            <person name="Gilroy R."/>
            <person name="Ravi A."/>
            <person name="Getino M."/>
            <person name="Pursley I."/>
            <person name="Horton D.L."/>
            <person name="Alikhan N.F."/>
            <person name="Baker D."/>
            <person name="Gharbi K."/>
            <person name="Hall N."/>
            <person name="Watson M."/>
            <person name="Adriaenssens E.M."/>
            <person name="Foster-Nyarko E."/>
            <person name="Jarju S."/>
            <person name="Secka A."/>
            <person name="Antonio M."/>
            <person name="Oren A."/>
            <person name="Chaudhuri R.R."/>
            <person name="La Ragione R."/>
            <person name="Hildebrand F."/>
            <person name="Pallen M.J."/>
        </authorList>
    </citation>
    <scope>NUCLEOTIDE SEQUENCE</scope>
    <source>
        <strain evidence="2">G3-4614</strain>
    </source>
</reference>
<evidence type="ECO:0000313" key="3">
    <source>
        <dbReference type="Proteomes" id="UP000823636"/>
    </source>
</evidence>
<gene>
    <name evidence="2" type="ORF">IAC54_07670</name>
</gene>
<keyword evidence="1" id="KW-1133">Transmembrane helix</keyword>
<name>A0A9D9H740_9BACT</name>